<reference evidence="2 3" key="1">
    <citation type="submission" date="2023-08" db="EMBL/GenBank/DDBJ databases">
        <title>Methanolobus mangrovi sp. nov. and Methanolobus sediminis sp. nov, two novel methylotrophic methanogens isolated from mangrove sediments in China.</title>
        <authorList>
            <person name="Zhou J."/>
        </authorList>
    </citation>
    <scope>NUCLEOTIDE SEQUENCE [LARGE SCALE GENOMIC DNA]</scope>
    <source>
        <strain evidence="2 3">FTZ6</strain>
    </source>
</reference>
<name>A0AA51ULC3_9EURY</name>
<dbReference type="AlphaFoldDB" id="A0AA51ULC3"/>
<proteinExistence type="predicted"/>
<accession>A0AA51ULC3</accession>
<organism evidence="2 3">
    <name type="scientific">Methanolobus sediminis</name>
    <dbReference type="NCBI Taxonomy" id="3072978"/>
    <lineage>
        <taxon>Archaea</taxon>
        <taxon>Methanobacteriati</taxon>
        <taxon>Methanobacteriota</taxon>
        <taxon>Stenosarchaea group</taxon>
        <taxon>Methanomicrobia</taxon>
        <taxon>Methanosarcinales</taxon>
        <taxon>Methanosarcinaceae</taxon>
        <taxon>Methanolobus</taxon>
    </lineage>
</organism>
<dbReference type="RefSeq" id="WP_309311506.1">
    <property type="nucleotide sequence ID" value="NZ_CP133592.1"/>
</dbReference>
<dbReference type="SUPFAM" id="SSF50022">
    <property type="entry name" value="ISP domain"/>
    <property type="match status" value="1"/>
</dbReference>
<dbReference type="InterPro" id="IPR018758">
    <property type="entry name" value="FtrD-like"/>
</dbReference>
<dbReference type="KEGG" id="mseb:RE474_02975"/>
<dbReference type="PROSITE" id="PS51257">
    <property type="entry name" value="PROKAR_LIPOPROTEIN"/>
    <property type="match status" value="1"/>
</dbReference>
<dbReference type="Proteomes" id="UP001182908">
    <property type="component" value="Chromosome"/>
</dbReference>
<dbReference type="Pfam" id="PF10080">
    <property type="entry name" value="FtrD-like"/>
    <property type="match status" value="1"/>
</dbReference>
<dbReference type="GO" id="GO:0051537">
    <property type="term" value="F:2 iron, 2 sulfur cluster binding"/>
    <property type="evidence" value="ECO:0007669"/>
    <property type="project" value="InterPro"/>
</dbReference>
<evidence type="ECO:0000313" key="3">
    <source>
        <dbReference type="Proteomes" id="UP001182908"/>
    </source>
</evidence>
<dbReference type="InterPro" id="IPR036922">
    <property type="entry name" value="Rieske_2Fe-2S_sf"/>
</dbReference>
<feature type="domain" description="Membrane iron-sulfur containing protein FtrD-like" evidence="1">
    <location>
        <begin position="64"/>
        <end position="156"/>
    </location>
</feature>
<keyword evidence="3" id="KW-1185">Reference proteome</keyword>
<sequence>MNGKLVFTFLLVLLVSLSALGCIGNGNSASSGSSGPVKGTWIESQISGDTVSIPVSSVDKYTNVHFKVNTDIGEVAVMTYKLGGDIFVRSNVCPPCRSIGFTLNDDVLVCDSCGTVFDAATGAGIQGGCVAYPKESISYTVSGDNIVMDLDDVVTAHQKTVEAY</sequence>
<dbReference type="EMBL" id="CP133592">
    <property type="protein sequence ID" value="WMW25702.1"/>
    <property type="molecule type" value="Genomic_DNA"/>
</dbReference>
<evidence type="ECO:0000313" key="2">
    <source>
        <dbReference type="EMBL" id="WMW25702.1"/>
    </source>
</evidence>
<gene>
    <name evidence="2" type="ORF">RE474_02975</name>
</gene>
<evidence type="ECO:0000259" key="1">
    <source>
        <dbReference type="Pfam" id="PF10080"/>
    </source>
</evidence>
<protein>
    <submittedName>
        <fullName evidence="2">Fe-S-containing protein</fullName>
    </submittedName>
</protein>
<dbReference type="GeneID" id="84231646"/>